<dbReference type="PANTHER" id="PTHR30372:SF4">
    <property type="entry name" value="LIPID-A-DISACCHARIDE SYNTHASE, MITOCHONDRIAL-RELATED"/>
    <property type="match status" value="1"/>
</dbReference>
<dbReference type="NCBIfam" id="TIGR00215">
    <property type="entry name" value="lpxB"/>
    <property type="match status" value="1"/>
</dbReference>
<dbReference type="SUPFAM" id="SSF53756">
    <property type="entry name" value="UDP-Glycosyltransferase/glycogen phosphorylase"/>
    <property type="match status" value="1"/>
</dbReference>
<dbReference type="GO" id="GO:0016020">
    <property type="term" value="C:membrane"/>
    <property type="evidence" value="ECO:0007669"/>
    <property type="project" value="GOC"/>
</dbReference>
<evidence type="ECO:0000256" key="1">
    <source>
        <dbReference type="ARBA" id="ARBA00002056"/>
    </source>
</evidence>
<evidence type="ECO:0000256" key="2">
    <source>
        <dbReference type="ARBA" id="ARBA00007868"/>
    </source>
</evidence>
<dbReference type="InterPro" id="IPR003835">
    <property type="entry name" value="Glyco_trans_19"/>
</dbReference>
<comment type="similarity">
    <text evidence="2">Belongs to the LpxB family.</text>
</comment>
<keyword evidence="9" id="KW-0443">Lipid metabolism</keyword>
<evidence type="ECO:0000313" key="13">
    <source>
        <dbReference type="Proteomes" id="UP000277498"/>
    </source>
</evidence>
<dbReference type="GO" id="GO:0005543">
    <property type="term" value="F:phospholipid binding"/>
    <property type="evidence" value="ECO:0007669"/>
    <property type="project" value="TreeGrafter"/>
</dbReference>
<reference evidence="12 13" key="1">
    <citation type="submission" date="2018-11" db="EMBL/GenBank/DDBJ databases">
        <authorList>
            <person name="Criscuolo A."/>
        </authorList>
    </citation>
    <scope>NUCLEOTIDE SEQUENCE [LARGE SCALE GENOMIC DNA]</scope>
    <source>
        <strain evidence="12">ACIP111625</strain>
    </source>
</reference>
<comment type="function">
    <text evidence="1">Condensation of UDP-2,3-diacylglucosamine and 2,3-diacylglucosamine-1-phosphate to form lipid A disaccharide, a precursor of lipid A, a phosphorylated glycolipid that anchors the lipopolysaccharide to the outer membrane of the cell.</text>
</comment>
<dbReference type="Pfam" id="PF02684">
    <property type="entry name" value="LpxB"/>
    <property type="match status" value="1"/>
</dbReference>
<keyword evidence="5" id="KW-0444">Lipid biosynthesis</keyword>
<dbReference type="GO" id="GO:0009245">
    <property type="term" value="P:lipid A biosynthetic process"/>
    <property type="evidence" value="ECO:0007669"/>
    <property type="project" value="UniProtKB-UniRule"/>
</dbReference>
<evidence type="ECO:0000256" key="10">
    <source>
        <dbReference type="ARBA" id="ARBA00048975"/>
    </source>
</evidence>
<proteinExistence type="inferred from homology"/>
<protein>
    <recommendedName>
        <fullName evidence="4 11">Lipid-A-disaccharide synthase</fullName>
        <ecNumber evidence="3 11">2.4.1.182</ecNumber>
    </recommendedName>
</protein>
<accession>A0A3P5XL95</accession>
<keyword evidence="7 12" id="KW-0328">Glycosyltransferase</keyword>
<dbReference type="EMBL" id="UXAW01000086">
    <property type="protein sequence ID" value="VDC31593.1"/>
    <property type="molecule type" value="Genomic_DNA"/>
</dbReference>
<evidence type="ECO:0000256" key="3">
    <source>
        <dbReference type="ARBA" id="ARBA00012687"/>
    </source>
</evidence>
<dbReference type="OrthoDB" id="9801642at2"/>
<keyword evidence="13" id="KW-1185">Reference proteome</keyword>
<gene>
    <name evidence="12" type="primary">lpxB</name>
    <name evidence="12" type="ORF">XINFAN_02978</name>
</gene>
<evidence type="ECO:0000256" key="11">
    <source>
        <dbReference type="NCBIfam" id="TIGR00215"/>
    </source>
</evidence>
<dbReference type="PANTHER" id="PTHR30372">
    <property type="entry name" value="LIPID-A-DISACCHARIDE SYNTHASE"/>
    <property type="match status" value="1"/>
</dbReference>
<dbReference type="Proteomes" id="UP000277498">
    <property type="component" value="Unassembled WGS sequence"/>
</dbReference>
<evidence type="ECO:0000256" key="7">
    <source>
        <dbReference type="ARBA" id="ARBA00022676"/>
    </source>
</evidence>
<evidence type="ECO:0000256" key="5">
    <source>
        <dbReference type="ARBA" id="ARBA00022516"/>
    </source>
</evidence>
<sequence>MKFFLIAGEPSGDRLGASLMAGLKALVPGAGFEGIGGPAMQAEGLGSLFPMEELSVMGIAEVLPKYFPLKRRIREAAAAAQAAQPAALITIDSPDFCLRVARLVRAAAPEIPTVHYVAPSVWAWRPGRAAKMAKAIDHVLALLPFEPPYMQAAGMSCDFTGHPVVSEPVAAPAEAAAFREAHGIAPEVPLLAVLPGSRRGEIARLLPVFGETVERLAGALPALRLILPTPQHLAGTVREATSAWAILPVILTAPDLATRTAAFAAADAALAASGTVSLELAAQSCPMVIAYDMAPLSMWLMRRMALIDTVTLVNLVSDTRTVPEFIGQACRAENIAPALLNLLRNGSGPQHDAMRLTMERLGRGGEPPGLRAARSVLAFLGSLASQSR</sequence>
<dbReference type="RefSeq" id="WP_124087699.1">
    <property type="nucleotide sequence ID" value="NZ_UXAW01000086.1"/>
</dbReference>
<evidence type="ECO:0000256" key="9">
    <source>
        <dbReference type="ARBA" id="ARBA00023098"/>
    </source>
</evidence>
<keyword evidence="8 12" id="KW-0808">Transferase</keyword>
<dbReference type="AlphaFoldDB" id="A0A3P5XL95"/>
<evidence type="ECO:0000256" key="6">
    <source>
        <dbReference type="ARBA" id="ARBA00022556"/>
    </source>
</evidence>
<comment type="catalytic activity">
    <reaction evidence="10">
        <text>a lipid X + a UDP-2-N,3-O-bis[(3R)-3-hydroxyacyl]-alpha-D-glucosamine = a lipid A disaccharide + UDP + H(+)</text>
        <dbReference type="Rhea" id="RHEA:67828"/>
        <dbReference type="ChEBI" id="CHEBI:15378"/>
        <dbReference type="ChEBI" id="CHEBI:58223"/>
        <dbReference type="ChEBI" id="CHEBI:137748"/>
        <dbReference type="ChEBI" id="CHEBI:176338"/>
        <dbReference type="ChEBI" id="CHEBI:176343"/>
        <dbReference type="EC" id="2.4.1.182"/>
    </reaction>
</comment>
<evidence type="ECO:0000256" key="4">
    <source>
        <dbReference type="ARBA" id="ARBA00020902"/>
    </source>
</evidence>
<organism evidence="12 13">
    <name type="scientific">Pseudogemmobacter humi</name>
    <dbReference type="NCBI Taxonomy" id="2483812"/>
    <lineage>
        <taxon>Bacteria</taxon>
        <taxon>Pseudomonadati</taxon>
        <taxon>Pseudomonadota</taxon>
        <taxon>Alphaproteobacteria</taxon>
        <taxon>Rhodobacterales</taxon>
        <taxon>Paracoccaceae</taxon>
        <taxon>Pseudogemmobacter</taxon>
    </lineage>
</organism>
<dbReference type="EC" id="2.4.1.182" evidence="3 11"/>
<dbReference type="GO" id="GO:0008915">
    <property type="term" value="F:lipid-A-disaccharide synthase activity"/>
    <property type="evidence" value="ECO:0007669"/>
    <property type="project" value="UniProtKB-UniRule"/>
</dbReference>
<evidence type="ECO:0000313" key="12">
    <source>
        <dbReference type="EMBL" id="VDC31593.1"/>
    </source>
</evidence>
<keyword evidence="6" id="KW-0441">Lipid A biosynthesis</keyword>
<evidence type="ECO:0000256" key="8">
    <source>
        <dbReference type="ARBA" id="ARBA00022679"/>
    </source>
</evidence>
<name>A0A3P5XL95_9RHOB</name>